<keyword evidence="13" id="KW-1185">Reference proteome</keyword>
<evidence type="ECO:0000256" key="6">
    <source>
        <dbReference type="ARBA" id="ARBA00023136"/>
    </source>
</evidence>
<comment type="subcellular location">
    <subcellularLocation>
        <location evidence="1">Cell membrane</location>
        <topology evidence="1">Multi-pass membrane protein</topology>
    </subcellularLocation>
</comment>
<dbReference type="PROSITE" id="PS00237">
    <property type="entry name" value="G_PROTEIN_RECEP_F1_1"/>
    <property type="match status" value="1"/>
</dbReference>
<dbReference type="CDD" id="cd00637">
    <property type="entry name" value="7tm_classA_rhodopsin-like"/>
    <property type="match status" value="1"/>
</dbReference>
<dbReference type="PRINTS" id="PR00237">
    <property type="entry name" value="GPCRRHODOPSN"/>
</dbReference>
<evidence type="ECO:0000256" key="7">
    <source>
        <dbReference type="ARBA" id="ARBA00023170"/>
    </source>
</evidence>
<keyword evidence="8 9" id="KW-0807">Transducer</keyword>
<evidence type="ECO:0000259" key="11">
    <source>
        <dbReference type="PROSITE" id="PS50262"/>
    </source>
</evidence>
<dbReference type="GO" id="GO:0005886">
    <property type="term" value="C:plasma membrane"/>
    <property type="evidence" value="ECO:0007669"/>
    <property type="project" value="UniProtKB-SubCell"/>
</dbReference>
<comment type="caution">
    <text evidence="12">The sequence shown here is derived from an EMBL/GenBank/DDBJ whole genome shotgun (WGS) entry which is preliminary data.</text>
</comment>
<dbReference type="InterPro" id="IPR000276">
    <property type="entry name" value="GPCR_Rhodpsn"/>
</dbReference>
<keyword evidence="7 9" id="KW-0675">Receptor</keyword>
<proteinExistence type="inferred from homology"/>
<feature type="domain" description="G-protein coupled receptors family 1 profile" evidence="11">
    <location>
        <begin position="27"/>
        <end position="165"/>
    </location>
</feature>
<evidence type="ECO:0000256" key="1">
    <source>
        <dbReference type="ARBA" id="ARBA00004651"/>
    </source>
</evidence>
<keyword evidence="2" id="KW-1003">Cell membrane</keyword>
<feature type="transmembrane region" description="Helical" evidence="10">
    <location>
        <begin position="48"/>
        <end position="73"/>
    </location>
</feature>
<reference evidence="12" key="1">
    <citation type="journal article" date="2019" name="bioRxiv">
        <title>The Genome of the Zebra Mussel, Dreissena polymorpha: A Resource for Invasive Species Research.</title>
        <authorList>
            <person name="McCartney M.A."/>
            <person name="Auch B."/>
            <person name="Kono T."/>
            <person name="Mallez S."/>
            <person name="Zhang Y."/>
            <person name="Obille A."/>
            <person name="Becker A."/>
            <person name="Abrahante J.E."/>
            <person name="Garbe J."/>
            <person name="Badalamenti J.P."/>
            <person name="Herman A."/>
            <person name="Mangelson H."/>
            <person name="Liachko I."/>
            <person name="Sullivan S."/>
            <person name="Sone E.D."/>
            <person name="Koren S."/>
            <person name="Silverstein K.A.T."/>
            <person name="Beckman K.B."/>
            <person name="Gohl D.M."/>
        </authorList>
    </citation>
    <scope>NUCLEOTIDE SEQUENCE</scope>
    <source>
        <strain evidence="12">Duluth1</strain>
        <tissue evidence="12">Whole animal</tissue>
    </source>
</reference>
<organism evidence="12 13">
    <name type="scientific">Dreissena polymorpha</name>
    <name type="common">Zebra mussel</name>
    <name type="synonym">Mytilus polymorpha</name>
    <dbReference type="NCBI Taxonomy" id="45954"/>
    <lineage>
        <taxon>Eukaryota</taxon>
        <taxon>Metazoa</taxon>
        <taxon>Spiralia</taxon>
        <taxon>Lophotrochozoa</taxon>
        <taxon>Mollusca</taxon>
        <taxon>Bivalvia</taxon>
        <taxon>Autobranchia</taxon>
        <taxon>Heteroconchia</taxon>
        <taxon>Euheterodonta</taxon>
        <taxon>Imparidentia</taxon>
        <taxon>Neoheterodontei</taxon>
        <taxon>Myida</taxon>
        <taxon>Dreissenoidea</taxon>
        <taxon>Dreissenidae</taxon>
        <taxon>Dreissena</taxon>
    </lineage>
</organism>
<name>A0A9D4RJK6_DREPO</name>
<evidence type="ECO:0000313" key="12">
    <source>
        <dbReference type="EMBL" id="KAH3870719.1"/>
    </source>
</evidence>
<keyword evidence="3 9" id="KW-0812">Transmembrane</keyword>
<dbReference type="EMBL" id="JAIWYP010000002">
    <property type="protein sequence ID" value="KAH3870719.1"/>
    <property type="molecule type" value="Genomic_DNA"/>
</dbReference>
<protein>
    <recommendedName>
        <fullName evidence="11">G-protein coupled receptors family 1 profile domain-containing protein</fullName>
    </recommendedName>
</protein>
<evidence type="ECO:0000313" key="13">
    <source>
        <dbReference type="Proteomes" id="UP000828390"/>
    </source>
</evidence>
<gene>
    <name evidence="12" type="ORF">DPMN_033911</name>
</gene>
<evidence type="ECO:0000256" key="2">
    <source>
        <dbReference type="ARBA" id="ARBA00022475"/>
    </source>
</evidence>
<reference evidence="12" key="2">
    <citation type="submission" date="2020-11" db="EMBL/GenBank/DDBJ databases">
        <authorList>
            <person name="McCartney M.A."/>
            <person name="Auch B."/>
            <person name="Kono T."/>
            <person name="Mallez S."/>
            <person name="Becker A."/>
            <person name="Gohl D.M."/>
            <person name="Silverstein K.A.T."/>
            <person name="Koren S."/>
            <person name="Bechman K.B."/>
            <person name="Herman A."/>
            <person name="Abrahante J.E."/>
            <person name="Garbe J."/>
        </authorList>
    </citation>
    <scope>NUCLEOTIDE SEQUENCE</scope>
    <source>
        <strain evidence="12">Duluth1</strain>
        <tissue evidence="12">Whole animal</tissue>
    </source>
</reference>
<evidence type="ECO:0000256" key="9">
    <source>
        <dbReference type="RuleBase" id="RU000688"/>
    </source>
</evidence>
<keyword evidence="6 10" id="KW-0472">Membrane</keyword>
<evidence type="ECO:0000256" key="10">
    <source>
        <dbReference type="SAM" id="Phobius"/>
    </source>
</evidence>
<dbReference type="Pfam" id="PF00001">
    <property type="entry name" value="7tm_1"/>
    <property type="match status" value="1"/>
</dbReference>
<dbReference type="Proteomes" id="UP000828390">
    <property type="component" value="Unassembled WGS sequence"/>
</dbReference>
<dbReference type="AlphaFoldDB" id="A0A9D4RJK6"/>
<sequence>MKVDEIDRFEIAVICLEAVLFVPTVFGNVLILISIGRFRRLQTPLNGLVGNLAVSDLVTVLILTPGHIVGAFLELNRVRAFCLFYLSSNAAFLLVSLLTMLAISMERYYSVRFPWKHRASKRHTFVKLFIPISWIISLVLCRYSGGIASRRATTHAISKAFGRCR</sequence>
<dbReference type="GO" id="GO:0004930">
    <property type="term" value="F:G protein-coupled receptor activity"/>
    <property type="evidence" value="ECO:0007669"/>
    <property type="project" value="UniProtKB-KW"/>
</dbReference>
<comment type="similarity">
    <text evidence="9">Belongs to the G-protein coupled receptor 1 family.</text>
</comment>
<dbReference type="SUPFAM" id="SSF81321">
    <property type="entry name" value="Family A G protein-coupled receptor-like"/>
    <property type="match status" value="1"/>
</dbReference>
<keyword evidence="5 9" id="KW-0297">G-protein coupled receptor</keyword>
<feature type="transmembrane region" description="Helical" evidence="10">
    <location>
        <begin position="80"/>
        <end position="104"/>
    </location>
</feature>
<accession>A0A9D4RJK6</accession>
<evidence type="ECO:0000256" key="5">
    <source>
        <dbReference type="ARBA" id="ARBA00023040"/>
    </source>
</evidence>
<dbReference type="InterPro" id="IPR017452">
    <property type="entry name" value="GPCR_Rhodpsn_7TM"/>
</dbReference>
<dbReference type="PANTHER" id="PTHR24248">
    <property type="entry name" value="ADRENERGIC RECEPTOR-RELATED G-PROTEIN COUPLED RECEPTOR"/>
    <property type="match status" value="1"/>
</dbReference>
<evidence type="ECO:0000256" key="4">
    <source>
        <dbReference type="ARBA" id="ARBA00022989"/>
    </source>
</evidence>
<evidence type="ECO:0000256" key="8">
    <source>
        <dbReference type="ARBA" id="ARBA00023224"/>
    </source>
</evidence>
<evidence type="ECO:0000256" key="3">
    <source>
        <dbReference type="ARBA" id="ARBA00022692"/>
    </source>
</evidence>
<feature type="transmembrane region" description="Helical" evidence="10">
    <location>
        <begin position="12"/>
        <end position="36"/>
    </location>
</feature>
<feature type="transmembrane region" description="Helical" evidence="10">
    <location>
        <begin position="124"/>
        <end position="141"/>
    </location>
</feature>
<keyword evidence="4 10" id="KW-1133">Transmembrane helix</keyword>
<dbReference type="Gene3D" id="1.20.1070.10">
    <property type="entry name" value="Rhodopsin 7-helix transmembrane proteins"/>
    <property type="match status" value="1"/>
</dbReference>
<dbReference type="PROSITE" id="PS50262">
    <property type="entry name" value="G_PROTEIN_RECEP_F1_2"/>
    <property type="match status" value="1"/>
</dbReference>